<sequence length="78" mass="8279">MRCSIATAATTKLNLYLVLPLSASAPTASALPAPAGDDKEEITTHYFIADSRLADSRLVTQDSELKTSPRPSSVLQTC</sequence>
<dbReference type="Proteomes" id="UP001596405">
    <property type="component" value="Unassembled WGS sequence"/>
</dbReference>
<gene>
    <name evidence="2" type="ORF">ACFQHR_01030</name>
</gene>
<feature type="chain" id="PRO_5045103414" description="Secreted protein" evidence="1">
    <location>
        <begin position="31"/>
        <end position="78"/>
    </location>
</feature>
<evidence type="ECO:0000313" key="3">
    <source>
        <dbReference type="Proteomes" id="UP001596405"/>
    </source>
</evidence>
<organism evidence="2 3">
    <name type="scientific">Rufibacter roseus</name>
    <dbReference type="NCBI Taxonomy" id="1567108"/>
    <lineage>
        <taxon>Bacteria</taxon>
        <taxon>Pseudomonadati</taxon>
        <taxon>Bacteroidota</taxon>
        <taxon>Cytophagia</taxon>
        <taxon>Cytophagales</taxon>
        <taxon>Hymenobacteraceae</taxon>
        <taxon>Rufibacter</taxon>
    </lineage>
</organism>
<evidence type="ECO:0000256" key="1">
    <source>
        <dbReference type="SAM" id="SignalP"/>
    </source>
</evidence>
<evidence type="ECO:0000313" key="2">
    <source>
        <dbReference type="EMBL" id="MFC6996180.1"/>
    </source>
</evidence>
<accession>A0ABW2DGP2</accession>
<dbReference type="RefSeq" id="WP_153042129.1">
    <property type="nucleotide sequence ID" value="NZ_JBHSYQ010000003.1"/>
</dbReference>
<keyword evidence="1" id="KW-0732">Signal</keyword>
<evidence type="ECO:0008006" key="4">
    <source>
        <dbReference type="Google" id="ProtNLM"/>
    </source>
</evidence>
<keyword evidence="3" id="KW-1185">Reference proteome</keyword>
<reference evidence="3" key="1">
    <citation type="journal article" date="2019" name="Int. J. Syst. Evol. Microbiol.">
        <title>The Global Catalogue of Microorganisms (GCM) 10K type strain sequencing project: providing services to taxonomists for standard genome sequencing and annotation.</title>
        <authorList>
            <consortium name="The Broad Institute Genomics Platform"/>
            <consortium name="The Broad Institute Genome Sequencing Center for Infectious Disease"/>
            <person name="Wu L."/>
            <person name="Ma J."/>
        </authorList>
    </citation>
    <scope>NUCLEOTIDE SEQUENCE [LARGE SCALE GENOMIC DNA]</scope>
    <source>
        <strain evidence="3">CGMCC 4.7393</strain>
    </source>
</reference>
<protein>
    <recommendedName>
        <fullName evidence="4">Secreted protein</fullName>
    </recommendedName>
</protein>
<name>A0ABW2DGP2_9BACT</name>
<dbReference type="EMBL" id="JBHSYQ010000003">
    <property type="protein sequence ID" value="MFC6996180.1"/>
    <property type="molecule type" value="Genomic_DNA"/>
</dbReference>
<feature type="signal peptide" evidence="1">
    <location>
        <begin position="1"/>
        <end position="30"/>
    </location>
</feature>
<comment type="caution">
    <text evidence="2">The sequence shown here is derived from an EMBL/GenBank/DDBJ whole genome shotgun (WGS) entry which is preliminary data.</text>
</comment>
<proteinExistence type="predicted"/>